<dbReference type="HOGENOM" id="CLU_028868_0_0_7"/>
<feature type="domain" description="Flagellar Assembly Protein A N-terminal region" evidence="2">
    <location>
        <begin position="147"/>
        <end position="269"/>
    </location>
</feature>
<evidence type="ECO:0000256" key="1">
    <source>
        <dbReference type="SAM" id="Coils"/>
    </source>
</evidence>
<protein>
    <recommendedName>
        <fullName evidence="2">Flagellar Assembly Protein A N-terminal region domain-containing protein</fullName>
    </recommendedName>
</protein>
<dbReference type="InterPro" id="IPR046866">
    <property type="entry name" value="FapA_N"/>
</dbReference>
<name>B6BNJ3_SULGG</name>
<reference evidence="3 4" key="1">
    <citation type="journal article" date="2012" name="Proc. Natl. Acad. Sci. U.S.A.">
        <title>Genome and physiology of a model Epsilonproteobacterium responsible for sulfide detoxification in marine oxygen depletion zones.</title>
        <authorList>
            <person name="Grote J."/>
            <person name="Schott T."/>
            <person name="Bruckner C.G."/>
            <person name="Glockner F.O."/>
            <person name="Jost G."/>
            <person name="Teeling H."/>
            <person name="Labrenz M."/>
            <person name="Jurgens K."/>
        </authorList>
    </citation>
    <scope>NUCLEOTIDE SEQUENCE [LARGE SCALE GENOMIC DNA]</scope>
    <source>
        <strain evidence="3 4">GD1</strain>
    </source>
</reference>
<organism evidence="3 4">
    <name type="scientific">Sulfurimonas gotlandica (strain DSM 19862 / JCM 16533 / GD1)</name>
    <dbReference type="NCBI Taxonomy" id="929558"/>
    <lineage>
        <taxon>Bacteria</taxon>
        <taxon>Pseudomonadati</taxon>
        <taxon>Campylobacterota</taxon>
        <taxon>Epsilonproteobacteria</taxon>
        <taxon>Campylobacterales</taxon>
        <taxon>Sulfurimonadaceae</taxon>
        <taxon>Sulfurimonas</taxon>
    </lineage>
</organism>
<proteinExistence type="predicted"/>
<dbReference type="Proteomes" id="UP000006431">
    <property type="component" value="Unassembled WGS sequence"/>
</dbReference>
<dbReference type="EMBL" id="AFRZ01000001">
    <property type="protein sequence ID" value="EHP31065.1"/>
    <property type="molecule type" value="Genomic_DNA"/>
</dbReference>
<dbReference type="PATRIC" id="fig|929558.5.peg.2531"/>
<dbReference type="eggNOG" id="COG1315">
    <property type="taxonomic scope" value="Bacteria"/>
</dbReference>
<accession>H1FRY5</accession>
<evidence type="ECO:0000259" key="2">
    <source>
        <dbReference type="Pfam" id="PF20250"/>
    </source>
</evidence>
<keyword evidence="1" id="KW-0175">Coiled coil</keyword>
<gene>
    <name evidence="3" type="ORF">SMGD1_2543</name>
</gene>
<sequence length="603" mass="67741">MSIAKSNDVNVNTIDFNILEVQTYTRLNKGDKEADWEEAAAEDLTELEDKGAILDKNFQIKQMYEIEIFSKIENDPYGDFHLAVGANATKCKVYLSIREGSKVSYNPRFEQELLILINKSKVRANILINIFDEMLPDIVSKIAAHVRVEEKAVYDKNEAHLIAEAYEPTPTTNDALIFHYDKKDTVNDKEKVDYANRGFIKSVHKDELLIEYVKIKEGKPGRNCRGEFMEPKEPIEANVPTFTTDDTIKVVESEKNIEYRAVENGYIALEGSVYTIQSDVDIGEISFKTTGSITAGVDSDVNISVKETDAVKDAIGAGMSVEVSEIDIEGNVGSNAKVIALKANIGGQTHKTATIRADNLSINVHKGKAYGKNIHITRLEHGEVDGDIVEVSQAMGGHIRAKEISIELCGSYVNATASRLIEIKKLQGSENIFTIDPVLKKSAQEGLNENQESIMELENSVKNIKKEIDTYTNLVKDNQATFNDVKKRLIHYKKNGVKMPTSFVKQYKQFQKVQEHLVNIKKEFNIKNDQLNLLTTKTASFQDNIFDARIINRDKWTGYNEIIFKLVDPPIEVSMKPPEGSPDKIFAIVELEDGTYEIEAVKE</sequence>
<evidence type="ECO:0000313" key="3">
    <source>
        <dbReference type="EMBL" id="EHP31065.1"/>
    </source>
</evidence>
<dbReference type="STRING" id="929558.SMGD1_2543"/>
<accession>B6BNJ3</accession>
<dbReference type="AlphaFoldDB" id="B6BNJ3"/>
<keyword evidence="4" id="KW-1185">Reference proteome</keyword>
<feature type="coiled-coil region" evidence="1">
    <location>
        <begin position="440"/>
        <end position="474"/>
    </location>
</feature>
<dbReference type="Pfam" id="PF20250">
    <property type="entry name" value="FapA_N"/>
    <property type="match status" value="1"/>
</dbReference>
<evidence type="ECO:0000313" key="4">
    <source>
        <dbReference type="Proteomes" id="UP000006431"/>
    </source>
</evidence>
<comment type="caution">
    <text evidence="3">The sequence shown here is derived from an EMBL/GenBank/DDBJ whole genome shotgun (WGS) entry which is preliminary data.</text>
</comment>
<dbReference type="OrthoDB" id="5353360at2"/>